<feature type="region of interest" description="Disordered" evidence="1">
    <location>
        <begin position="271"/>
        <end position="298"/>
    </location>
</feature>
<reference evidence="2 3" key="1">
    <citation type="journal article" date="2018" name="MBio">
        <title>Comparative Genomics Reveals the Core Gene Toolbox for the Fungus-Insect Symbiosis.</title>
        <authorList>
            <person name="Wang Y."/>
            <person name="Stata M."/>
            <person name="Wang W."/>
            <person name="Stajich J.E."/>
            <person name="White M.M."/>
            <person name="Moncalvo J.M."/>
        </authorList>
    </citation>
    <scope>NUCLEOTIDE SEQUENCE [LARGE SCALE GENOMIC DNA]</scope>
    <source>
        <strain evidence="2 3">AUS-77-4</strain>
    </source>
</reference>
<organism evidence="2 3">
    <name type="scientific">Furculomyces boomerangus</name>
    <dbReference type="NCBI Taxonomy" id="61424"/>
    <lineage>
        <taxon>Eukaryota</taxon>
        <taxon>Fungi</taxon>
        <taxon>Fungi incertae sedis</taxon>
        <taxon>Zoopagomycota</taxon>
        <taxon>Kickxellomycotina</taxon>
        <taxon>Harpellomycetes</taxon>
        <taxon>Harpellales</taxon>
        <taxon>Harpellaceae</taxon>
        <taxon>Furculomyces</taxon>
    </lineage>
</organism>
<name>A0A2T9Z2X2_9FUNG</name>
<protein>
    <submittedName>
        <fullName evidence="2">Uncharacterized protein</fullName>
    </submittedName>
</protein>
<accession>A0A2T9Z2X2</accession>
<feature type="region of interest" description="Disordered" evidence="1">
    <location>
        <begin position="183"/>
        <end position="213"/>
    </location>
</feature>
<evidence type="ECO:0000313" key="2">
    <source>
        <dbReference type="EMBL" id="PVU98884.1"/>
    </source>
</evidence>
<dbReference type="Proteomes" id="UP000245699">
    <property type="component" value="Unassembled WGS sequence"/>
</dbReference>
<evidence type="ECO:0000313" key="3">
    <source>
        <dbReference type="Proteomes" id="UP000245699"/>
    </source>
</evidence>
<dbReference type="EMBL" id="MBFT01000064">
    <property type="protein sequence ID" value="PVU98884.1"/>
    <property type="molecule type" value="Genomic_DNA"/>
</dbReference>
<sequence>ALGWILCVSSHYITIFKRLGHSLTALEPIKERFESLLIRFGFHYEGLAVNNPLKTLCTAADRFEIQFTRLSLIAKGIHMNPRYLNLVEDIPLERSSRKELLEKKLFELRKDLFSKTKTVTDRIGKILPESRHPSNYTDISLNLSNRFIAMYAIKYRMKQPLQKNTKTRSKNINDFINNERQIIHENNTQKTNNNQNKTENIQKTNAKQTKKKRISYAEIARSQTKNNDPESIKRLQEAIRKCTEQPLQKNTKTRSKNINDFINNERQIIHENNTQKTNNNQNKTENIQKTNAKQTKKKRISYAEIARSQTKNNDPESIKRLQEAIRKCTGAKTRIPLNNCTKAEEKHKIQESIFKE</sequence>
<gene>
    <name evidence="2" type="ORF">BB559_001194</name>
</gene>
<feature type="compositionally biased region" description="Low complexity" evidence="1">
    <location>
        <begin position="272"/>
        <end position="291"/>
    </location>
</feature>
<proteinExistence type="predicted"/>
<keyword evidence="3" id="KW-1185">Reference proteome</keyword>
<evidence type="ECO:0000256" key="1">
    <source>
        <dbReference type="SAM" id="MobiDB-lite"/>
    </source>
</evidence>
<comment type="caution">
    <text evidence="2">The sequence shown here is derived from an EMBL/GenBank/DDBJ whole genome shotgun (WGS) entry which is preliminary data.</text>
</comment>
<feature type="compositionally biased region" description="Low complexity" evidence="1">
    <location>
        <begin position="186"/>
        <end position="205"/>
    </location>
</feature>
<dbReference type="AlphaFoldDB" id="A0A2T9Z2X2"/>
<dbReference type="OrthoDB" id="5578387at2759"/>
<feature type="non-terminal residue" evidence="2">
    <location>
        <position position="1"/>
    </location>
</feature>